<name>A0A833SLZ0_PHYIN</name>
<organism evidence="1 2">
    <name type="scientific">Phytophthora infestans</name>
    <name type="common">Potato late blight agent</name>
    <name type="synonym">Botrytis infestans</name>
    <dbReference type="NCBI Taxonomy" id="4787"/>
    <lineage>
        <taxon>Eukaryota</taxon>
        <taxon>Sar</taxon>
        <taxon>Stramenopiles</taxon>
        <taxon>Oomycota</taxon>
        <taxon>Peronosporomycetes</taxon>
        <taxon>Peronosporales</taxon>
        <taxon>Peronosporaceae</taxon>
        <taxon>Phytophthora</taxon>
    </lineage>
</organism>
<reference evidence="1" key="1">
    <citation type="submission" date="2020-04" db="EMBL/GenBank/DDBJ databases">
        <title>Hybrid Assembly of Korean Phytophthora infestans isolates.</title>
        <authorList>
            <person name="Prokchorchik M."/>
            <person name="Lee Y."/>
            <person name="Seo J."/>
            <person name="Cho J.-H."/>
            <person name="Park Y.-E."/>
            <person name="Jang D.-C."/>
            <person name="Im J.-S."/>
            <person name="Choi J.-G."/>
            <person name="Park H.-J."/>
            <person name="Lee G.-B."/>
            <person name="Lee Y.-G."/>
            <person name="Hong S.-Y."/>
            <person name="Cho K."/>
            <person name="Sohn K.H."/>
        </authorList>
    </citation>
    <scope>NUCLEOTIDE SEQUENCE</scope>
    <source>
        <strain evidence="1">KR_1_A1</strain>
    </source>
</reference>
<protein>
    <submittedName>
        <fullName evidence="1">Uncharacterized protein</fullName>
    </submittedName>
</protein>
<gene>
    <name evidence="1" type="ORF">GN244_ATG12258</name>
</gene>
<evidence type="ECO:0000313" key="1">
    <source>
        <dbReference type="EMBL" id="KAF4035768.1"/>
    </source>
</evidence>
<dbReference type="Proteomes" id="UP000602510">
    <property type="component" value="Unassembled WGS sequence"/>
</dbReference>
<keyword evidence="2" id="KW-1185">Reference proteome</keyword>
<dbReference type="EMBL" id="WSZM01000301">
    <property type="protein sequence ID" value="KAF4035768.1"/>
    <property type="molecule type" value="Genomic_DNA"/>
</dbReference>
<sequence>MSCPRGTKLLINLHAYSRLTTRYLRAQSTKVIGLRRSLRVESTNLNCLHLDSACKTVDSGVGGVARCVGGGGATKKRGIVKVGGSERIACSFRREGALEEVVGAFFCGG</sequence>
<proteinExistence type="predicted"/>
<evidence type="ECO:0000313" key="2">
    <source>
        <dbReference type="Proteomes" id="UP000602510"/>
    </source>
</evidence>
<dbReference type="AlphaFoldDB" id="A0A833SLZ0"/>
<accession>A0A833SLZ0</accession>
<comment type="caution">
    <text evidence="1">The sequence shown here is derived from an EMBL/GenBank/DDBJ whole genome shotgun (WGS) entry which is preliminary data.</text>
</comment>